<feature type="transmembrane region" description="Helical" evidence="5">
    <location>
        <begin position="30"/>
        <end position="49"/>
    </location>
</feature>
<dbReference type="GO" id="GO:0005886">
    <property type="term" value="C:plasma membrane"/>
    <property type="evidence" value="ECO:0007669"/>
    <property type="project" value="UniProtKB-SubCell"/>
</dbReference>
<keyword evidence="2 5" id="KW-0812">Transmembrane</keyword>
<comment type="subcellular location">
    <subcellularLocation>
        <location evidence="5">Cell membrane</location>
        <topology evidence="5">Multi-pass membrane protein</topology>
    </subcellularLocation>
    <subcellularLocation>
        <location evidence="1">Membrane</location>
        <topology evidence="1">Multi-pass membrane protein</topology>
    </subcellularLocation>
</comment>
<comment type="similarity">
    <text evidence="5">Belongs to the 4-toluene sulfonate uptake permease (TSUP) (TC 2.A.102) family.</text>
</comment>
<feature type="transmembrane region" description="Helical" evidence="5">
    <location>
        <begin position="7"/>
        <end position="24"/>
    </location>
</feature>
<organism evidence="6 7">
    <name type="scientific">Pacificitalea manganoxidans</name>
    <dbReference type="NCBI Taxonomy" id="1411902"/>
    <lineage>
        <taxon>Bacteria</taxon>
        <taxon>Pseudomonadati</taxon>
        <taxon>Pseudomonadota</taxon>
        <taxon>Alphaproteobacteria</taxon>
        <taxon>Rhodobacterales</taxon>
        <taxon>Paracoccaceae</taxon>
        <taxon>Pacificitalea</taxon>
    </lineage>
</organism>
<evidence type="ECO:0000313" key="7">
    <source>
        <dbReference type="Proteomes" id="UP000219050"/>
    </source>
</evidence>
<dbReference type="KEGG" id="cmag:CBW24_04040"/>
<dbReference type="Pfam" id="PF01925">
    <property type="entry name" value="TauE"/>
    <property type="match status" value="1"/>
</dbReference>
<dbReference type="Proteomes" id="UP000219050">
    <property type="component" value="Chromosome"/>
</dbReference>
<accession>A0A291LX31</accession>
<feature type="transmembrane region" description="Helical" evidence="5">
    <location>
        <begin position="253"/>
        <end position="274"/>
    </location>
</feature>
<feature type="transmembrane region" description="Helical" evidence="5">
    <location>
        <begin position="186"/>
        <end position="207"/>
    </location>
</feature>
<evidence type="ECO:0000313" key="6">
    <source>
        <dbReference type="EMBL" id="ATI41251.1"/>
    </source>
</evidence>
<reference evidence="6 7" key="1">
    <citation type="submission" date="2017-05" db="EMBL/GenBank/DDBJ databases">
        <title>Comparative genomic and metabolic analysis of manganese-oxidizing mechanisms in Celeribater manganoxidans DY25T: its adaption to the environment of polymetallic nodule.</title>
        <authorList>
            <person name="Wang X."/>
        </authorList>
    </citation>
    <scope>NUCLEOTIDE SEQUENCE [LARGE SCALE GENOMIC DNA]</scope>
    <source>
        <strain evidence="6 7">DY25</strain>
    </source>
</reference>
<dbReference type="InterPro" id="IPR002781">
    <property type="entry name" value="TM_pro_TauE-like"/>
</dbReference>
<feature type="transmembrane region" description="Helical" evidence="5">
    <location>
        <begin position="219"/>
        <end position="241"/>
    </location>
</feature>
<feature type="transmembrane region" description="Helical" evidence="5">
    <location>
        <begin position="153"/>
        <end position="174"/>
    </location>
</feature>
<evidence type="ECO:0000256" key="3">
    <source>
        <dbReference type="ARBA" id="ARBA00022989"/>
    </source>
</evidence>
<dbReference type="AlphaFoldDB" id="A0A291LX31"/>
<evidence type="ECO:0000256" key="2">
    <source>
        <dbReference type="ARBA" id="ARBA00022692"/>
    </source>
</evidence>
<keyword evidence="5" id="KW-1003">Cell membrane</keyword>
<evidence type="ECO:0000256" key="4">
    <source>
        <dbReference type="ARBA" id="ARBA00023136"/>
    </source>
</evidence>
<gene>
    <name evidence="6" type="ORF">CBW24_04040</name>
</gene>
<dbReference type="PANTHER" id="PTHR43483">
    <property type="entry name" value="MEMBRANE TRANSPORTER PROTEIN HI_0806-RELATED"/>
    <property type="match status" value="1"/>
</dbReference>
<feature type="transmembrane region" description="Helical" evidence="5">
    <location>
        <begin position="94"/>
        <end position="112"/>
    </location>
</feature>
<dbReference type="OrthoDB" id="457670at2"/>
<keyword evidence="7" id="KW-1185">Reference proteome</keyword>
<dbReference type="PANTHER" id="PTHR43483:SF3">
    <property type="entry name" value="MEMBRANE TRANSPORTER PROTEIN HI_0806-RELATED"/>
    <property type="match status" value="1"/>
</dbReference>
<dbReference type="RefSeq" id="WP_088663307.1">
    <property type="nucleotide sequence ID" value="NZ_CP021404.1"/>
</dbReference>
<evidence type="ECO:0000256" key="1">
    <source>
        <dbReference type="ARBA" id="ARBA00004141"/>
    </source>
</evidence>
<evidence type="ECO:0000256" key="5">
    <source>
        <dbReference type="RuleBase" id="RU363041"/>
    </source>
</evidence>
<proteinExistence type="inferred from homology"/>
<protein>
    <recommendedName>
        <fullName evidence="5">Probable membrane transporter protein</fullName>
    </recommendedName>
</protein>
<sequence length="275" mass="28057">MIETIETAGWVAIVIGLFATGAVAGTMAGLLGVGGGIVIVPVLSWILTFTGFPSDLSQHMAVATSLATIVPTAISSSRAHHKRGGIDFAVLRSWGPAVVLGALAGGILARYISGDVLRMVFGFVALAVAVNMSVPKTLVIADRLPHPVIASPIGGVIGLISSLMGIGGGTLAVPSQTAFSVPIRRAVGTASALGLLIAVPGVLGFIWSGWSVDGRPPLSLGYVSLPAAACIVPLTWLFAPYGAKLAHTVNQRVLKLCFAVFLALTAVKMLLSVFG</sequence>
<name>A0A291LX31_9RHOB</name>
<feature type="transmembrane region" description="Helical" evidence="5">
    <location>
        <begin position="119"/>
        <end position="141"/>
    </location>
</feature>
<keyword evidence="4 5" id="KW-0472">Membrane</keyword>
<keyword evidence="3 5" id="KW-1133">Transmembrane helix</keyword>
<dbReference type="EMBL" id="CP021404">
    <property type="protein sequence ID" value="ATI41251.1"/>
    <property type="molecule type" value="Genomic_DNA"/>
</dbReference>